<feature type="domain" description="Glycosyl hydrolases family 39 N-terminal catalytic" evidence="5">
    <location>
        <begin position="10"/>
        <end position="493"/>
    </location>
</feature>
<comment type="similarity">
    <text evidence="1">Belongs to the glycosyl hydrolase 39 family.</text>
</comment>
<dbReference type="InterPro" id="IPR049166">
    <property type="entry name" value="GH39_cat"/>
</dbReference>
<evidence type="ECO:0000259" key="5">
    <source>
        <dbReference type="Pfam" id="PF01229"/>
    </source>
</evidence>
<dbReference type="AlphaFoldDB" id="A0A8J3VQC5"/>
<dbReference type="InterPro" id="IPR000514">
    <property type="entry name" value="Glyco_hydro_39"/>
</dbReference>
<evidence type="ECO:0000256" key="4">
    <source>
        <dbReference type="PIRSR" id="PIRSR600514-1"/>
    </source>
</evidence>
<evidence type="ECO:0000313" key="7">
    <source>
        <dbReference type="Proteomes" id="UP000642748"/>
    </source>
</evidence>
<dbReference type="Proteomes" id="UP000642748">
    <property type="component" value="Unassembled WGS sequence"/>
</dbReference>
<comment type="caution">
    <text evidence="6">The sequence shown here is derived from an EMBL/GenBank/DDBJ whole genome shotgun (WGS) entry which is preliminary data.</text>
</comment>
<dbReference type="SUPFAM" id="SSF51011">
    <property type="entry name" value="Glycosyl hydrolase domain"/>
    <property type="match status" value="1"/>
</dbReference>
<sequence>MPEPIVLHSDADAAGTVLRHYWSRVVGAGRANEGLRADWQRQLAEAHASCGFEYVRFHGLFHDDMFVYTQREDGSPVYNFQYVDALFDALLDLGVRPFVEFGFSPRPLARETGTVFWWGAHGAPPTDLDRWAGLIDRIVRHWIGRYGREEVRRWYFEVWNEPNLRGFFRGTRGEYFELYRATARAVKAVDAGLRVGGPATSNFVPDPRFDGETEDFARQTRVRGDQIDTLAWRPVWVEQFLGFCQREGLPVDFVSTHPYPTDWALDEHGQGEKLTRGVDATPTDLAVLRDLLAAGPFPDAEIHLTEWSSSSSPRDHAHDTLPAATYVTRSVLHSLDTVDSLAYWTFTDVFEEGGAGDELFHGGFGMLTLPGIPKPTFHAYRMLHALGDRLLARTDGAVITRDSASGRISALAYHYPAEEPRTVPASLDGRDVARSTQAKGSPRHLCLTVAGMAPGTRLELEVLDADHGDAIGAWRAMGEPGEPTREQLAELDRRARATGVSTITVGADGCLRLDRELSPWSVLLLRQLG</sequence>
<dbReference type="PROSITE" id="PS01027">
    <property type="entry name" value="GLYCOSYL_HYDROL_F39"/>
    <property type="match status" value="1"/>
</dbReference>
<evidence type="ECO:0000313" key="6">
    <source>
        <dbReference type="EMBL" id="GIH14306.1"/>
    </source>
</evidence>
<dbReference type="Gene3D" id="2.60.40.1500">
    <property type="entry name" value="Glycosyl hydrolase domain, family 39"/>
    <property type="match status" value="1"/>
</dbReference>
<dbReference type="Pfam" id="PF01229">
    <property type="entry name" value="Glyco_hydro_39"/>
    <property type="match status" value="1"/>
</dbReference>
<dbReference type="RefSeq" id="WP_203917973.1">
    <property type="nucleotide sequence ID" value="NZ_BONZ01000022.1"/>
</dbReference>
<dbReference type="Gene3D" id="3.20.20.80">
    <property type="entry name" value="Glycosidases"/>
    <property type="match status" value="1"/>
</dbReference>
<evidence type="ECO:0000256" key="2">
    <source>
        <dbReference type="ARBA" id="ARBA00022801"/>
    </source>
</evidence>
<protein>
    <submittedName>
        <fullName evidence="6">Beta-xylosidase</fullName>
    </submittedName>
</protein>
<dbReference type="InterPro" id="IPR017853">
    <property type="entry name" value="GH"/>
</dbReference>
<dbReference type="EMBL" id="BONZ01000022">
    <property type="protein sequence ID" value="GIH14306.1"/>
    <property type="molecule type" value="Genomic_DNA"/>
</dbReference>
<proteinExistence type="inferred from homology"/>
<gene>
    <name evidence="6" type="primary">xynB</name>
    <name evidence="6" type="ORF">Raf01_24780</name>
</gene>
<dbReference type="GO" id="GO:0005975">
    <property type="term" value="P:carbohydrate metabolic process"/>
    <property type="evidence" value="ECO:0007669"/>
    <property type="project" value="InterPro"/>
</dbReference>
<dbReference type="PANTHER" id="PTHR12631">
    <property type="entry name" value="ALPHA-L-IDURONIDASE"/>
    <property type="match status" value="1"/>
</dbReference>
<dbReference type="SUPFAM" id="SSF51445">
    <property type="entry name" value="(Trans)glycosidases"/>
    <property type="match status" value="1"/>
</dbReference>
<keyword evidence="7" id="KW-1185">Reference proteome</keyword>
<evidence type="ECO:0000256" key="1">
    <source>
        <dbReference type="ARBA" id="ARBA00008875"/>
    </source>
</evidence>
<keyword evidence="3" id="KW-0326">Glycosidase</keyword>
<feature type="active site" description="Proton donor" evidence="4">
    <location>
        <position position="161"/>
    </location>
</feature>
<name>A0A8J3VQC5_9ACTN</name>
<organism evidence="6 7">
    <name type="scientific">Rugosimonospora africana</name>
    <dbReference type="NCBI Taxonomy" id="556532"/>
    <lineage>
        <taxon>Bacteria</taxon>
        <taxon>Bacillati</taxon>
        <taxon>Actinomycetota</taxon>
        <taxon>Actinomycetes</taxon>
        <taxon>Micromonosporales</taxon>
        <taxon>Micromonosporaceae</taxon>
        <taxon>Rugosimonospora</taxon>
    </lineage>
</organism>
<dbReference type="InterPro" id="IPR049165">
    <property type="entry name" value="GH39_as"/>
</dbReference>
<accession>A0A8J3VQC5</accession>
<evidence type="ECO:0000256" key="3">
    <source>
        <dbReference type="ARBA" id="ARBA00023295"/>
    </source>
</evidence>
<dbReference type="PANTHER" id="PTHR12631:SF10">
    <property type="entry name" value="BETA-XYLOSIDASE-LIKE PROTEIN-RELATED"/>
    <property type="match status" value="1"/>
</dbReference>
<reference evidence="6" key="1">
    <citation type="submission" date="2021-01" db="EMBL/GenBank/DDBJ databases">
        <title>Whole genome shotgun sequence of Rugosimonospora africana NBRC 104875.</title>
        <authorList>
            <person name="Komaki H."/>
            <person name="Tamura T."/>
        </authorList>
    </citation>
    <scope>NUCLEOTIDE SEQUENCE</scope>
    <source>
        <strain evidence="6">NBRC 104875</strain>
    </source>
</reference>
<keyword evidence="2" id="KW-0378">Hydrolase</keyword>
<dbReference type="GO" id="GO:0004553">
    <property type="term" value="F:hydrolase activity, hydrolyzing O-glycosyl compounds"/>
    <property type="evidence" value="ECO:0007669"/>
    <property type="project" value="InterPro"/>
</dbReference>
<dbReference type="InterPro" id="IPR051923">
    <property type="entry name" value="Glycosyl_Hydrolase_39"/>
</dbReference>
<dbReference type="PRINTS" id="PR00745">
    <property type="entry name" value="GLHYDRLASE39"/>
</dbReference>